<gene>
    <name evidence="6" type="ORF">EEJ42_05200</name>
</gene>
<dbReference type="SUPFAM" id="SSF53850">
    <property type="entry name" value="Periplasmic binding protein-like II"/>
    <property type="match status" value="1"/>
</dbReference>
<dbReference type="PROSITE" id="PS50931">
    <property type="entry name" value="HTH_LYSR"/>
    <property type="match status" value="1"/>
</dbReference>
<dbReference type="GO" id="GO:0032993">
    <property type="term" value="C:protein-DNA complex"/>
    <property type="evidence" value="ECO:0007669"/>
    <property type="project" value="TreeGrafter"/>
</dbReference>
<evidence type="ECO:0000256" key="2">
    <source>
        <dbReference type="ARBA" id="ARBA00023015"/>
    </source>
</evidence>
<evidence type="ECO:0000256" key="1">
    <source>
        <dbReference type="ARBA" id="ARBA00009437"/>
    </source>
</evidence>
<dbReference type="InterPro" id="IPR036390">
    <property type="entry name" value="WH_DNA-bd_sf"/>
</dbReference>
<dbReference type="PANTHER" id="PTHR30346:SF29">
    <property type="entry name" value="LYSR SUBSTRATE-BINDING"/>
    <property type="match status" value="1"/>
</dbReference>
<evidence type="ECO:0000313" key="7">
    <source>
        <dbReference type="Proteomes" id="UP000275401"/>
    </source>
</evidence>
<dbReference type="InterPro" id="IPR036388">
    <property type="entry name" value="WH-like_DNA-bd_sf"/>
</dbReference>
<comment type="similarity">
    <text evidence="1">Belongs to the LysR transcriptional regulatory family.</text>
</comment>
<dbReference type="SUPFAM" id="SSF46785">
    <property type="entry name" value="Winged helix' DNA-binding domain"/>
    <property type="match status" value="1"/>
</dbReference>
<feature type="domain" description="HTH lysR-type" evidence="5">
    <location>
        <begin position="2"/>
        <end position="59"/>
    </location>
</feature>
<dbReference type="GO" id="GO:0003677">
    <property type="term" value="F:DNA binding"/>
    <property type="evidence" value="ECO:0007669"/>
    <property type="project" value="UniProtKB-KW"/>
</dbReference>
<dbReference type="Gene3D" id="3.40.190.10">
    <property type="entry name" value="Periplasmic binding protein-like II"/>
    <property type="match status" value="2"/>
</dbReference>
<comment type="caution">
    <text evidence="6">The sequence shown here is derived from an EMBL/GenBank/DDBJ whole genome shotgun (WGS) entry which is preliminary data.</text>
</comment>
<keyword evidence="2" id="KW-0805">Transcription regulation</keyword>
<keyword evidence="7" id="KW-1185">Reference proteome</keyword>
<evidence type="ECO:0000256" key="4">
    <source>
        <dbReference type="ARBA" id="ARBA00023163"/>
    </source>
</evidence>
<keyword evidence="3" id="KW-0238">DNA-binding</keyword>
<dbReference type="GO" id="GO:0003700">
    <property type="term" value="F:DNA-binding transcription factor activity"/>
    <property type="evidence" value="ECO:0007669"/>
    <property type="project" value="InterPro"/>
</dbReference>
<dbReference type="PANTHER" id="PTHR30346">
    <property type="entry name" value="TRANSCRIPTIONAL DUAL REGULATOR HCAR-RELATED"/>
    <property type="match status" value="1"/>
</dbReference>
<reference evidence="6 7" key="1">
    <citation type="submission" date="2018-11" db="EMBL/GenBank/DDBJ databases">
        <title>The Potential of Streptomyces as Biocontrol Agents against the Tomato grey mould, Botrytis cinerea (Gray mold) Frontiers in Microbiology.</title>
        <authorList>
            <person name="Li D."/>
        </authorList>
    </citation>
    <scope>NUCLEOTIDE SEQUENCE [LARGE SCALE GENOMIC DNA]</scope>
    <source>
        <strain evidence="6 7">NEAU-LD23</strain>
    </source>
</reference>
<dbReference type="AlphaFoldDB" id="A0A3M8WXS3"/>
<dbReference type="Proteomes" id="UP000275401">
    <property type="component" value="Unassembled WGS sequence"/>
</dbReference>
<evidence type="ECO:0000256" key="3">
    <source>
        <dbReference type="ARBA" id="ARBA00023125"/>
    </source>
</evidence>
<proteinExistence type="inferred from homology"/>
<dbReference type="InterPro" id="IPR000847">
    <property type="entry name" value="LysR_HTH_N"/>
</dbReference>
<dbReference type="Pfam" id="PF00126">
    <property type="entry name" value="HTH_1"/>
    <property type="match status" value="1"/>
</dbReference>
<sequence>MLDVRRILLFTEVARRGSVTATARALNYTPSAVSQQVSRLEAEAGQPLLERHARGVTLTDAGRALALRGERIERELTAAENELADFAGLRTGTLRIGTFPTVGASLLPRAVIAFREAHSDVRLTVRSARIAGLWAMLENREVEMSLMWDYDWNRIDREDIVVTSLADDPPALLVSKDHPLADRPMAALADFANDPWITRADHHPVAEALARSCHTAGFEPQIAYEAHDYQEAQAMVAAGIGVALAPTLALEGIRGGVSVLPLQPPAPVRRILLVRMADHALTPAAQAFAGFLRDSATASPRATPP</sequence>
<dbReference type="InterPro" id="IPR005119">
    <property type="entry name" value="LysR_subst-bd"/>
</dbReference>
<name>A0A3M8WXS3_9ACTN</name>
<dbReference type="Gene3D" id="1.10.10.10">
    <property type="entry name" value="Winged helix-like DNA-binding domain superfamily/Winged helix DNA-binding domain"/>
    <property type="match status" value="1"/>
</dbReference>
<protein>
    <submittedName>
        <fullName evidence="6">LysR family transcriptional regulator</fullName>
    </submittedName>
</protein>
<organism evidence="6 7">
    <name type="scientific">Streptomyces botrytidirepellens</name>
    <dbReference type="NCBI Taxonomy" id="2486417"/>
    <lineage>
        <taxon>Bacteria</taxon>
        <taxon>Bacillati</taxon>
        <taxon>Actinomycetota</taxon>
        <taxon>Actinomycetes</taxon>
        <taxon>Kitasatosporales</taxon>
        <taxon>Streptomycetaceae</taxon>
        <taxon>Streptomyces</taxon>
    </lineage>
</organism>
<keyword evidence="4" id="KW-0804">Transcription</keyword>
<evidence type="ECO:0000259" key="5">
    <source>
        <dbReference type="PROSITE" id="PS50931"/>
    </source>
</evidence>
<dbReference type="EMBL" id="RIBZ01000068">
    <property type="protein sequence ID" value="RNG34567.1"/>
    <property type="molecule type" value="Genomic_DNA"/>
</dbReference>
<dbReference type="CDD" id="cd08423">
    <property type="entry name" value="PBP2_LTTR_like_6"/>
    <property type="match status" value="1"/>
</dbReference>
<dbReference type="Pfam" id="PF03466">
    <property type="entry name" value="LysR_substrate"/>
    <property type="match status" value="1"/>
</dbReference>
<accession>A0A3M8WXS3</accession>
<dbReference type="RefSeq" id="WP_123098848.1">
    <property type="nucleotide sequence ID" value="NZ_RIBZ01000068.1"/>
</dbReference>
<evidence type="ECO:0000313" key="6">
    <source>
        <dbReference type="EMBL" id="RNG34567.1"/>
    </source>
</evidence>
<dbReference type="FunFam" id="1.10.10.10:FF:000001">
    <property type="entry name" value="LysR family transcriptional regulator"/>
    <property type="match status" value="1"/>
</dbReference>